<keyword evidence="3" id="KW-1185">Reference proteome</keyword>
<dbReference type="STRING" id="1513793.SAMN06296036_108185"/>
<dbReference type="InterPro" id="IPR025570">
    <property type="entry name" value="DUF4337"/>
</dbReference>
<keyword evidence="1" id="KW-0472">Membrane</keyword>
<evidence type="ECO:0000313" key="3">
    <source>
        <dbReference type="Proteomes" id="UP000192907"/>
    </source>
</evidence>
<dbReference type="AlphaFoldDB" id="A0A1Y6BSY9"/>
<evidence type="ECO:0000256" key="1">
    <source>
        <dbReference type="SAM" id="Phobius"/>
    </source>
</evidence>
<evidence type="ECO:0000313" key="2">
    <source>
        <dbReference type="EMBL" id="SMF26963.1"/>
    </source>
</evidence>
<dbReference type="EMBL" id="FWZT01000008">
    <property type="protein sequence ID" value="SMF26963.1"/>
    <property type="molecule type" value="Genomic_DNA"/>
</dbReference>
<feature type="transmembrane region" description="Helical" evidence="1">
    <location>
        <begin position="181"/>
        <end position="199"/>
    </location>
</feature>
<proteinExistence type="predicted"/>
<dbReference type="RefSeq" id="WP_132318784.1">
    <property type="nucleotide sequence ID" value="NZ_FWZT01000008.1"/>
</dbReference>
<name>A0A1Y6BSY9_9BACT</name>
<gene>
    <name evidence="2" type="ORF">SAMN06296036_108185</name>
</gene>
<keyword evidence="1" id="KW-1133">Transmembrane helix</keyword>
<keyword evidence="1" id="KW-0812">Transmembrane</keyword>
<accession>A0A1Y6BSY9</accession>
<dbReference type="OrthoDB" id="954864at2"/>
<organism evidence="2 3">
    <name type="scientific">Pseudobacteriovorax antillogorgiicola</name>
    <dbReference type="NCBI Taxonomy" id="1513793"/>
    <lineage>
        <taxon>Bacteria</taxon>
        <taxon>Pseudomonadati</taxon>
        <taxon>Bdellovibrionota</taxon>
        <taxon>Oligoflexia</taxon>
        <taxon>Oligoflexales</taxon>
        <taxon>Pseudobacteriovoracaceae</taxon>
        <taxon>Pseudobacteriovorax</taxon>
    </lineage>
</organism>
<evidence type="ECO:0008006" key="4">
    <source>
        <dbReference type="Google" id="ProtNLM"/>
    </source>
</evidence>
<protein>
    <recommendedName>
        <fullName evidence="4">DUF4337 domain-containing protein</fullName>
    </recommendedName>
</protein>
<sequence>MAIQVSWRWDRISSRHLEMMYGMSIALFAALLAVVDMQSGAVDTEEIKLVVGQNNAYQWYQAKSIKASLTKSQVEMIRLMAHQEPDREAVQKKLEALEGKLQEYRAEQNEILVGSANLAPEQWVQKVDGVLGKVVGANEYQNKLEAVAIKGETFDRSILWLQLSMVLGALGLLMSRVPTKIVLLIATLFCGLAGAFYGYQGTLL</sequence>
<dbReference type="Proteomes" id="UP000192907">
    <property type="component" value="Unassembled WGS sequence"/>
</dbReference>
<reference evidence="3" key="1">
    <citation type="submission" date="2017-04" db="EMBL/GenBank/DDBJ databases">
        <authorList>
            <person name="Varghese N."/>
            <person name="Submissions S."/>
        </authorList>
    </citation>
    <scope>NUCLEOTIDE SEQUENCE [LARGE SCALE GENOMIC DNA]</scope>
    <source>
        <strain evidence="3">RKEM611</strain>
    </source>
</reference>
<dbReference type="Pfam" id="PF14235">
    <property type="entry name" value="DUF4337"/>
    <property type="match status" value="1"/>
</dbReference>
<feature type="transmembrane region" description="Helical" evidence="1">
    <location>
        <begin position="157"/>
        <end position="174"/>
    </location>
</feature>